<dbReference type="HOGENOM" id="CLU_2554944_0_0_9"/>
<keyword evidence="1" id="KW-0472">Membrane</keyword>
<feature type="transmembrane region" description="Helical" evidence="1">
    <location>
        <begin position="12"/>
        <end position="29"/>
    </location>
</feature>
<keyword evidence="1" id="KW-1133">Transmembrane helix</keyword>
<dbReference type="AlphaFoldDB" id="G9WFW7"/>
<comment type="caution">
    <text evidence="2">The sequence shown here is derived from an EMBL/GenBank/DDBJ whole genome shotgun (WGS) entry which is preliminary data.</text>
</comment>
<keyword evidence="3" id="KW-1185">Reference proteome</keyword>
<evidence type="ECO:0000256" key="1">
    <source>
        <dbReference type="SAM" id="Phobius"/>
    </source>
</evidence>
<sequence length="82" mass="9205">MIIATFSARSKMPIWLFGANLISGILLACFQLNPIFLRIGLLALITVAILNGSLMNKKIHLSHLLLRLLISLLLYLLFTTFH</sequence>
<proteinExistence type="predicted"/>
<evidence type="ECO:0000313" key="2">
    <source>
        <dbReference type="EMBL" id="EHN59490.1"/>
    </source>
</evidence>
<feature type="transmembrane region" description="Helical" evidence="1">
    <location>
        <begin position="64"/>
        <end position="81"/>
    </location>
</feature>
<gene>
    <name evidence="2" type="ORF">OKIT_1407</name>
</gene>
<dbReference type="EMBL" id="AFVZ01000001">
    <property type="protein sequence ID" value="EHN59490.1"/>
    <property type="molecule type" value="Genomic_DNA"/>
</dbReference>
<accession>G9WFW7</accession>
<evidence type="ECO:0000313" key="3">
    <source>
        <dbReference type="Proteomes" id="UP000004959"/>
    </source>
</evidence>
<feature type="transmembrane region" description="Helical" evidence="1">
    <location>
        <begin position="35"/>
        <end position="52"/>
    </location>
</feature>
<reference evidence="2 3" key="1">
    <citation type="journal article" date="2012" name="PLoS ONE">
        <title>Functional divergence in the genus oenococcus as predicted by genome sequencing of the newly-described species, Oenococcus kitaharae.</title>
        <authorList>
            <person name="Borneman A.R."/>
            <person name="McCarthy J.M."/>
            <person name="Chambers P.J."/>
            <person name="Bartowsky E.J."/>
        </authorList>
    </citation>
    <scope>NUCLEOTIDE SEQUENCE [LARGE SCALE GENOMIC DNA]</scope>
    <source>
        <strain evidence="3">DSM17330</strain>
    </source>
</reference>
<dbReference type="PATRIC" id="fig|1045004.4.peg.1382"/>
<name>G9WFW7_9LACO</name>
<keyword evidence="1" id="KW-0812">Transmembrane</keyword>
<organism evidence="2 3">
    <name type="scientific">Oenococcus kitaharae DSM 17330</name>
    <dbReference type="NCBI Taxonomy" id="1045004"/>
    <lineage>
        <taxon>Bacteria</taxon>
        <taxon>Bacillati</taxon>
        <taxon>Bacillota</taxon>
        <taxon>Bacilli</taxon>
        <taxon>Lactobacillales</taxon>
        <taxon>Lactobacillaceae</taxon>
        <taxon>Oenococcus</taxon>
    </lineage>
</organism>
<dbReference type="Proteomes" id="UP000004959">
    <property type="component" value="Chromosome"/>
</dbReference>
<dbReference type="STRING" id="336988.NT96_00685"/>
<protein>
    <submittedName>
        <fullName evidence="2">Uncharacterized protein</fullName>
    </submittedName>
</protein>